<name>M2TS05_9SPHN</name>
<dbReference type="InterPro" id="IPR027461">
    <property type="entry name" value="Carboxypeptidase_A_C_sf"/>
</dbReference>
<dbReference type="Pfam" id="PF17676">
    <property type="entry name" value="Peptidase_S66C"/>
    <property type="match status" value="1"/>
</dbReference>
<dbReference type="Gene3D" id="3.50.30.60">
    <property type="entry name" value="LD-carboxypeptidase A C-terminal domain-like"/>
    <property type="match status" value="1"/>
</dbReference>
<dbReference type="PIRSF" id="PIRSF028757">
    <property type="entry name" value="LD-carboxypeptidase"/>
    <property type="match status" value="1"/>
</dbReference>
<reference evidence="10 11" key="1">
    <citation type="journal article" date="2013" name="Genome Announc.">
        <title>Draft Genome Sequence of Strain JLT2015T, Belonging to the Family Sphingomonadaceae of the Alphaproteobacteria.</title>
        <authorList>
            <person name="Tang K."/>
            <person name="Liu K."/>
            <person name="Li S."/>
            <person name="Jiao N."/>
        </authorList>
    </citation>
    <scope>NUCLEOTIDE SEQUENCE [LARGE SCALE GENOMIC DNA]</scope>
    <source>
        <strain evidence="10 11">JLT2015</strain>
    </source>
</reference>
<dbReference type="SUPFAM" id="SSF52317">
    <property type="entry name" value="Class I glutamine amidotransferase-like"/>
    <property type="match status" value="1"/>
</dbReference>
<evidence type="ECO:0000256" key="5">
    <source>
        <dbReference type="ARBA" id="ARBA00022825"/>
    </source>
</evidence>
<protein>
    <submittedName>
        <fullName evidence="10">Muramoyltetrapeptide carboxypeptidase</fullName>
    </submittedName>
</protein>
<dbReference type="InterPro" id="IPR040449">
    <property type="entry name" value="Peptidase_S66_N"/>
</dbReference>
<dbReference type="AlphaFoldDB" id="M2TS05"/>
<dbReference type="InterPro" id="IPR040921">
    <property type="entry name" value="Peptidase_S66C"/>
</dbReference>
<dbReference type="PANTHER" id="PTHR30237:SF2">
    <property type="entry name" value="MUREIN TETRAPEPTIDE CARBOXYPEPTIDASE"/>
    <property type="match status" value="1"/>
</dbReference>
<organism evidence="10 11">
    <name type="scientific">Pacificimonas flava</name>
    <dbReference type="NCBI Taxonomy" id="1234595"/>
    <lineage>
        <taxon>Bacteria</taxon>
        <taxon>Pseudomonadati</taxon>
        <taxon>Pseudomonadota</taxon>
        <taxon>Alphaproteobacteria</taxon>
        <taxon>Sphingomonadales</taxon>
        <taxon>Sphingosinicellaceae</taxon>
        <taxon>Pacificimonas</taxon>
    </lineage>
</organism>
<dbReference type="InterPro" id="IPR003507">
    <property type="entry name" value="S66_fam"/>
</dbReference>
<dbReference type="GO" id="GO:0008236">
    <property type="term" value="F:serine-type peptidase activity"/>
    <property type="evidence" value="ECO:0007669"/>
    <property type="project" value="UniProtKB-KW"/>
</dbReference>
<keyword evidence="3" id="KW-0645">Protease</keyword>
<evidence type="ECO:0000256" key="6">
    <source>
        <dbReference type="PIRSR" id="PIRSR028757-1"/>
    </source>
</evidence>
<feature type="domain" description="LD-carboxypeptidase C-terminal" evidence="9">
    <location>
        <begin position="244"/>
        <end position="360"/>
    </location>
</feature>
<feature type="compositionally biased region" description="Low complexity" evidence="7">
    <location>
        <begin position="49"/>
        <end position="63"/>
    </location>
</feature>
<keyword evidence="4" id="KW-0378">Hydrolase</keyword>
<feature type="domain" description="LD-carboxypeptidase N-terminal" evidence="8">
    <location>
        <begin position="74"/>
        <end position="191"/>
    </location>
</feature>
<feature type="region of interest" description="Disordered" evidence="7">
    <location>
        <begin position="49"/>
        <end position="70"/>
    </location>
</feature>
<evidence type="ECO:0000256" key="1">
    <source>
        <dbReference type="ARBA" id="ARBA00010233"/>
    </source>
</evidence>
<proteinExistence type="inferred from homology"/>
<evidence type="ECO:0000256" key="3">
    <source>
        <dbReference type="ARBA" id="ARBA00022670"/>
    </source>
</evidence>
<dbReference type="GO" id="GO:0004180">
    <property type="term" value="F:carboxypeptidase activity"/>
    <property type="evidence" value="ECO:0007669"/>
    <property type="project" value="UniProtKB-KW"/>
</dbReference>
<dbReference type="Gene3D" id="3.40.50.10740">
    <property type="entry name" value="Class I glutamine amidotransferase-like"/>
    <property type="match status" value="1"/>
</dbReference>
<dbReference type="PATRIC" id="fig|1234595.3.peg.510"/>
<dbReference type="InterPro" id="IPR027478">
    <property type="entry name" value="LdcA_N"/>
</dbReference>
<sequence length="376" mass="40099">MFAAAYPLQASFFRLALSGARSSAIVSPMFDRRTALAGLAAAALPLAPATGQLRNPSPPTATRRAPRLRPGDTVGLVQPAGFVADGFELDIVKETIRAMDLVPKASQHLEERHGYLAGTDRERAEDLNRMYADDTVRAVFAVRGGWGSARILPLLDWNVIAANPKLLIGYSDITALHMAFQRLAGFPTIHGPTGNASWPERSWALFRELAFEGATPLIVNPDSHADRLVQTAYRTQLFRSGKATGPLLGGNLTVLSALVGTPYLPDFAGAILFLEDVGEAPYRIDRMLTQLSLAGILPQVAGVVFGTCSDCTADRAFGGFTLNQVLQQHLQPLGVPAFGGARFGHIADQASLPEGVRAEIDADAGSIRILEPAVAP</sequence>
<keyword evidence="5" id="KW-0720">Serine protease</keyword>
<evidence type="ECO:0000256" key="7">
    <source>
        <dbReference type="SAM" id="MobiDB-lite"/>
    </source>
</evidence>
<accession>M2TS05</accession>
<dbReference type="InterPro" id="IPR029062">
    <property type="entry name" value="Class_I_gatase-like"/>
</dbReference>
<feature type="active site" description="Nucleophile" evidence="6">
    <location>
        <position position="171"/>
    </location>
</feature>
<dbReference type="Proteomes" id="UP000011717">
    <property type="component" value="Unassembled WGS sequence"/>
</dbReference>
<evidence type="ECO:0000256" key="2">
    <source>
        <dbReference type="ARBA" id="ARBA00022645"/>
    </source>
</evidence>
<dbReference type="GO" id="GO:0006508">
    <property type="term" value="P:proteolysis"/>
    <property type="evidence" value="ECO:0007669"/>
    <property type="project" value="UniProtKB-KW"/>
</dbReference>
<dbReference type="EMBL" id="AMRV01000001">
    <property type="protein sequence ID" value="EMD84581.1"/>
    <property type="molecule type" value="Genomic_DNA"/>
</dbReference>
<keyword evidence="2 10" id="KW-0121">Carboxypeptidase</keyword>
<feature type="active site" description="Charge relay system" evidence="6">
    <location>
        <position position="345"/>
    </location>
</feature>
<evidence type="ECO:0000259" key="9">
    <source>
        <dbReference type="Pfam" id="PF17676"/>
    </source>
</evidence>
<evidence type="ECO:0000256" key="4">
    <source>
        <dbReference type="ARBA" id="ARBA00022801"/>
    </source>
</evidence>
<dbReference type="CDD" id="cd07025">
    <property type="entry name" value="Peptidase_S66"/>
    <property type="match status" value="1"/>
</dbReference>
<dbReference type="SUPFAM" id="SSF141986">
    <property type="entry name" value="LD-carboxypeptidase A C-terminal domain-like"/>
    <property type="match status" value="1"/>
</dbReference>
<comment type="caution">
    <text evidence="10">The sequence shown here is derived from an EMBL/GenBank/DDBJ whole genome shotgun (WGS) entry which is preliminary data.</text>
</comment>
<dbReference type="PANTHER" id="PTHR30237">
    <property type="entry name" value="MURAMOYLTETRAPEPTIDE CARBOXYPEPTIDASE"/>
    <property type="match status" value="1"/>
</dbReference>
<dbReference type="Pfam" id="PF02016">
    <property type="entry name" value="Peptidase_S66"/>
    <property type="match status" value="1"/>
</dbReference>
<gene>
    <name evidence="10" type="ORF">C725_0511</name>
</gene>
<feature type="active site" description="Charge relay system" evidence="6">
    <location>
        <position position="275"/>
    </location>
</feature>
<evidence type="ECO:0000259" key="8">
    <source>
        <dbReference type="Pfam" id="PF02016"/>
    </source>
</evidence>
<comment type="similarity">
    <text evidence="1">Belongs to the peptidase S66 family.</text>
</comment>
<keyword evidence="11" id="KW-1185">Reference proteome</keyword>
<evidence type="ECO:0000313" key="11">
    <source>
        <dbReference type="Proteomes" id="UP000011717"/>
    </source>
</evidence>
<evidence type="ECO:0000313" key="10">
    <source>
        <dbReference type="EMBL" id="EMD84581.1"/>
    </source>
</evidence>